<proteinExistence type="predicted"/>
<gene>
    <name evidence="4" type="ORF">L207DRAFT_512524</name>
</gene>
<evidence type="ECO:0000256" key="3">
    <source>
        <dbReference type="SAM" id="SignalP"/>
    </source>
</evidence>
<name>A0A2J6RLR2_HYAVF</name>
<feature type="signal peptide" evidence="3">
    <location>
        <begin position="1"/>
        <end position="20"/>
    </location>
</feature>
<dbReference type="Proteomes" id="UP000235786">
    <property type="component" value="Unassembled WGS sequence"/>
</dbReference>
<keyword evidence="2" id="KW-0472">Membrane</keyword>
<dbReference type="OrthoDB" id="10494383at2759"/>
<feature type="transmembrane region" description="Helical" evidence="2">
    <location>
        <begin position="236"/>
        <end position="258"/>
    </location>
</feature>
<keyword evidence="2" id="KW-0812">Transmembrane</keyword>
<keyword evidence="2" id="KW-1133">Transmembrane helix</keyword>
<evidence type="ECO:0000256" key="2">
    <source>
        <dbReference type="SAM" id="Phobius"/>
    </source>
</evidence>
<protein>
    <recommendedName>
        <fullName evidence="6">Mid2 domain-containing protein</fullName>
    </recommendedName>
</protein>
<feature type="compositionally biased region" description="Basic and acidic residues" evidence="1">
    <location>
        <begin position="310"/>
        <end position="322"/>
    </location>
</feature>
<keyword evidence="5" id="KW-1185">Reference proteome</keyword>
<feature type="chain" id="PRO_5014423011" description="Mid2 domain-containing protein" evidence="3">
    <location>
        <begin position="21"/>
        <end position="357"/>
    </location>
</feature>
<accession>A0A2J6RLR2</accession>
<evidence type="ECO:0008006" key="6">
    <source>
        <dbReference type="Google" id="ProtNLM"/>
    </source>
</evidence>
<evidence type="ECO:0000256" key="1">
    <source>
        <dbReference type="SAM" id="MobiDB-lite"/>
    </source>
</evidence>
<feature type="region of interest" description="Disordered" evidence="1">
    <location>
        <begin position="302"/>
        <end position="322"/>
    </location>
</feature>
<evidence type="ECO:0000313" key="5">
    <source>
        <dbReference type="Proteomes" id="UP000235786"/>
    </source>
</evidence>
<organism evidence="4 5">
    <name type="scientific">Hyaloscypha variabilis (strain UAMH 11265 / GT02V1 / F)</name>
    <name type="common">Meliniomyces variabilis</name>
    <dbReference type="NCBI Taxonomy" id="1149755"/>
    <lineage>
        <taxon>Eukaryota</taxon>
        <taxon>Fungi</taxon>
        <taxon>Dikarya</taxon>
        <taxon>Ascomycota</taxon>
        <taxon>Pezizomycotina</taxon>
        <taxon>Leotiomycetes</taxon>
        <taxon>Helotiales</taxon>
        <taxon>Hyaloscyphaceae</taxon>
        <taxon>Hyaloscypha</taxon>
        <taxon>Hyaloscypha variabilis</taxon>
    </lineage>
</organism>
<keyword evidence="3" id="KW-0732">Signal</keyword>
<reference evidence="4 5" key="1">
    <citation type="submission" date="2016-04" db="EMBL/GenBank/DDBJ databases">
        <title>A degradative enzymes factory behind the ericoid mycorrhizal symbiosis.</title>
        <authorList>
            <consortium name="DOE Joint Genome Institute"/>
            <person name="Martino E."/>
            <person name="Morin E."/>
            <person name="Grelet G."/>
            <person name="Kuo A."/>
            <person name="Kohler A."/>
            <person name="Daghino S."/>
            <person name="Barry K."/>
            <person name="Choi C."/>
            <person name="Cichocki N."/>
            <person name="Clum A."/>
            <person name="Copeland A."/>
            <person name="Hainaut M."/>
            <person name="Haridas S."/>
            <person name="Labutti K."/>
            <person name="Lindquist E."/>
            <person name="Lipzen A."/>
            <person name="Khouja H.-R."/>
            <person name="Murat C."/>
            <person name="Ohm R."/>
            <person name="Olson A."/>
            <person name="Spatafora J."/>
            <person name="Veneault-Fourrey C."/>
            <person name="Henrissat B."/>
            <person name="Grigoriev I."/>
            <person name="Martin F."/>
            <person name="Perotto S."/>
        </authorList>
    </citation>
    <scope>NUCLEOTIDE SEQUENCE [LARGE SCALE GENOMIC DNA]</scope>
    <source>
        <strain evidence="4 5">F</strain>
    </source>
</reference>
<dbReference type="EMBL" id="KZ613946">
    <property type="protein sequence ID" value="PMD39456.1"/>
    <property type="molecule type" value="Genomic_DNA"/>
</dbReference>
<sequence length="357" mass="37571">MATHLLLFAAVAIYASISQAQSVLSVTSTSTPTSRSGPLLTGSCSVSFKTSAVTTVSFSNSFSATVTSSSLVYVSTYFSERATLLYSTLGCLSNQTACCPFPVTALSANSTNPTSTSLASLSPNPTLSSCPPDYSTTYYTPTSTTTSAQAQALCCPSGWGVYDQPLPDTGDTNPCFAAVSPYTPENGQPGNISATGPDGINYIHLLAVFTRSYIVQAGINDGASSGNGGTKKIVEIVVPVVVVVVVLTLCLGIGFRWWKKSQKKKFETQPEIPELGEGLRHEIEGRSLGVTAHKEGDIKASELESNTPLRESKNEKGGVELDSMDIREMGANVPAAHEVEAKDEILSDKSLGRAELI</sequence>
<dbReference type="AlphaFoldDB" id="A0A2J6RLR2"/>
<evidence type="ECO:0000313" key="4">
    <source>
        <dbReference type="EMBL" id="PMD39456.1"/>
    </source>
</evidence>